<dbReference type="Pfam" id="PF08855">
    <property type="entry name" value="DUF1825"/>
    <property type="match status" value="1"/>
</dbReference>
<dbReference type="Proteomes" id="UP000202081">
    <property type="component" value="Segment"/>
</dbReference>
<protein>
    <submittedName>
        <fullName evidence="1">DUF1825 domain-containing protein</fullName>
    </submittedName>
</protein>
<dbReference type="EMBL" id="KU686211">
    <property type="protein sequence ID" value="AOV61924.1"/>
    <property type="molecule type" value="Genomic_DNA"/>
</dbReference>
<sequence length="113" mass="13198">MSFFQSELVRGDIQEMMELQQFCFRSAMNFVLLDDERKMEYFEKLEQLIDKQKTFYFRIKLSDDPEAVSVLETMKQGIIMLGATPGTTVEEMFDELLQKVQFMKDKLQSGTGG</sequence>
<organism evidence="1 2">
    <name type="scientific">Synechococcus phage S-WAM2</name>
    <dbReference type="NCBI Taxonomy" id="1815522"/>
    <lineage>
        <taxon>Viruses</taxon>
        <taxon>Duplodnaviria</taxon>
        <taxon>Heunggongvirae</taxon>
        <taxon>Uroviricota</taxon>
        <taxon>Caudoviricetes</taxon>
        <taxon>Pantevenvirales</taxon>
        <taxon>Kyanoviridae</taxon>
        <taxon>Cymopoleiavirus</taxon>
        <taxon>Cymopoleiavirus swam2</taxon>
    </lineage>
</organism>
<dbReference type="GeneID" id="30309303"/>
<name>A0A1D8KTP0_9CAUD</name>
<proteinExistence type="predicted"/>
<reference evidence="1 2" key="1">
    <citation type="journal article" date="2016" name="Virology">
        <title>The genomic content and context of auxiliary metabolic genes in marine cyanomyoviruses.</title>
        <authorList>
            <person name="Crummett L.T."/>
            <person name="Puxty R.J."/>
            <person name="Weihe C."/>
            <person name="Marston M.F."/>
            <person name="Martiny J.B."/>
        </authorList>
    </citation>
    <scope>NUCLEOTIDE SEQUENCE [LARGE SCALE GENOMIC DNA]</scope>
    <source>
        <strain evidence="1">0810PA29</strain>
    </source>
</reference>
<accession>A0A1D8KTP0</accession>
<keyword evidence="2" id="KW-1185">Reference proteome</keyword>
<dbReference type="OrthoDB" id="19711at10239"/>
<dbReference type="InterPro" id="IPR014954">
    <property type="entry name" value="DUF1825"/>
</dbReference>
<dbReference type="RefSeq" id="YP_009324392.1">
    <property type="nucleotide sequence ID" value="NC_031935.1"/>
</dbReference>
<dbReference type="KEGG" id="vg:30309303"/>
<evidence type="ECO:0000313" key="2">
    <source>
        <dbReference type="Proteomes" id="UP000202081"/>
    </source>
</evidence>
<gene>
    <name evidence="1" type="ORF">P29B0810_229</name>
</gene>
<evidence type="ECO:0000313" key="1">
    <source>
        <dbReference type="EMBL" id="AOV61924.1"/>
    </source>
</evidence>